<reference evidence="3" key="1">
    <citation type="submission" date="2016-03" db="EMBL/GenBank/DDBJ databases">
        <authorList>
            <person name="Lee Y.-S."/>
            <person name="Choi Y.-L."/>
        </authorList>
    </citation>
    <scope>NUCLEOTIDE SEQUENCE [LARGE SCALE GENOMIC DNA]</scope>
    <source>
        <strain evidence="3">DAU221</strain>
    </source>
</reference>
<dbReference type="InterPro" id="IPR002589">
    <property type="entry name" value="Macro_dom"/>
</dbReference>
<evidence type="ECO:0000259" key="1">
    <source>
        <dbReference type="PROSITE" id="PS51154"/>
    </source>
</evidence>
<protein>
    <submittedName>
        <fullName evidence="2">Phosphatase</fullName>
    </submittedName>
</protein>
<dbReference type="Pfam" id="PF01661">
    <property type="entry name" value="Macro"/>
    <property type="match status" value="1"/>
</dbReference>
<dbReference type="KEGG" id="mthd:A3224_15460"/>
<dbReference type="PANTHER" id="PTHR11106:SF27">
    <property type="entry name" value="MACRO DOMAIN-CONTAINING PROTEIN"/>
    <property type="match status" value="1"/>
</dbReference>
<keyword evidence="3" id="KW-1185">Reference proteome</keyword>
<feature type="domain" description="Macro" evidence="1">
    <location>
        <begin position="1"/>
        <end position="187"/>
    </location>
</feature>
<organism evidence="2 3">
    <name type="scientific">Microbulbifer thermotolerans</name>
    <dbReference type="NCBI Taxonomy" id="252514"/>
    <lineage>
        <taxon>Bacteria</taxon>
        <taxon>Pseudomonadati</taxon>
        <taxon>Pseudomonadota</taxon>
        <taxon>Gammaproteobacteria</taxon>
        <taxon>Cellvibrionales</taxon>
        <taxon>Microbulbiferaceae</taxon>
        <taxon>Microbulbifer</taxon>
    </lineage>
</organism>
<dbReference type="InterPro" id="IPR043472">
    <property type="entry name" value="Macro_dom-like"/>
</dbReference>
<sequence length="187" mass="20557">MEKMKLTCGDILTLRGDALVCPAHKHLIRGRGLSAQIFDRAGEALAEECARLPECPVGGARITSAPNLSVRYLIHTVTPQWSSGDQWGVEGVVQLRQCYENVLGLARERGLRRLLFPALGAGTNRFPHAIAAHQALVMLHSQVAEFGKLTVCLHSAAALGEWQRVERRFFKEPLINSLPDGKNSLEL</sequence>
<evidence type="ECO:0000313" key="3">
    <source>
        <dbReference type="Proteomes" id="UP000076077"/>
    </source>
</evidence>
<dbReference type="SUPFAM" id="SSF52949">
    <property type="entry name" value="Macro domain-like"/>
    <property type="match status" value="1"/>
</dbReference>
<accession>A0A143HRG3</accession>
<dbReference type="EMBL" id="CP014864">
    <property type="protein sequence ID" value="AMX04298.1"/>
    <property type="molecule type" value="Genomic_DNA"/>
</dbReference>
<dbReference type="Gene3D" id="3.40.220.10">
    <property type="entry name" value="Leucine Aminopeptidase, subunit E, domain 1"/>
    <property type="match status" value="1"/>
</dbReference>
<dbReference type="AlphaFoldDB" id="A0A143HRG3"/>
<name>A0A143HRG3_MICTH</name>
<dbReference type="STRING" id="252514.A3224_15460"/>
<evidence type="ECO:0000313" key="2">
    <source>
        <dbReference type="EMBL" id="AMX04298.1"/>
    </source>
</evidence>
<proteinExistence type="predicted"/>
<gene>
    <name evidence="2" type="ORF">A3224_15460</name>
</gene>
<dbReference type="SMART" id="SM00506">
    <property type="entry name" value="A1pp"/>
    <property type="match status" value="1"/>
</dbReference>
<dbReference type="PROSITE" id="PS51154">
    <property type="entry name" value="MACRO"/>
    <property type="match status" value="1"/>
</dbReference>
<dbReference type="PANTHER" id="PTHR11106">
    <property type="entry name" value="GANGLIOSIDE INDUCED DIFFERENTIATION ASSOCIATED PROTEIN 2-RELATED"/>
    <property type="match status" value="1"/>
</dbReference>
<dbReference type="OrthoDB" id="6194521at2"/>
<dbReference type="Proteomes" id="UP000076077">
    <property type="component" value="Chromosome"/>
</dbReference>